<evidence type="ECO:0000256" key="3">
    <source>
        <dbReference type="ARBA" id="ARBA00023163"/>
    </source>
</evidence>
<dbReference type="SUPFAM" id="SSF46785">
    <property type="entry name" value="Winged helix' DNA-binding domain"/>
    <property type="match status" value="1"/>
</dbReference>
<dbReference type="PANTHER" id="PTHR33204:SF29">
    <property type="entry name" value="TRANSCRIPTIONAL REGULATOR"/>
    <property type="match status" value="1"/>
</dbReference>
<organism evidence="5 6">
    <name type="scientific">Microlunatus parietis</name>
    <dbReference type="NCBI Taxonomy" id="682979"/>
    <lineage>
        <taxon>Bacteria</taxon>
        <taxon>Bacillati</taxon>
        <taxon>Actinomycetota</taxon>
        <taxon>Actinomycetes</taxon>
        <taxon>Propionibacteriales</taxon>
        <taxon>Propionibacteriaceae</taxon>
        <taxon>Microlunatus</taxon>
    </lineage>
</organism>
<evidence type="ECO:0000256" key="1">
    <source>
        <dbReference type="ARBA" id="ARBA00023015"/>
    </source>
</evidence>
<keyword evidence="1" id="KW-0805">Transcription regulation</keyword>
<reference evidence="5 6" key="1">
    <citation type="submission" date="2020-07" db="EMBL/GenBank/DDBJ databases">
        <title>Sequencing the genomes of 1000 actinobacteria strains.</title>
        <authorList>
            <person name="Klenk H.-P."/>
        </authorList>
    </citation>
    <scope>NUCLEOTIDE SEQUENCE [LARGE SCALE GENOMIC DNA]</scope>
    <source>
        <strain evidence="5 6">DSM 22083</strain>
    </source>
</reference>
<dbReference type="InterPro" id="IPR036390">
    <property type="entry name" value="WH_DNA-bd_sf"/>
</dbReference>
<name>A0A7Y9IAJ0_9ACTN</name>
<proteinExistence type="predicted"/>
<evidence type="ECO:0000313" key="5">
    <source>
        <dbReference type="EMBL" id="NYE73346.1"/>
    </source>
</evidence>
<dbReference type="InterPro" id="IPR002577">
    <property type="entry name" value="HTH_HxlR"/>
</dbReference>
<comment type="caution">
    <text evidence="5">The sequence shown here is derived from an EMBL/GenBank/DDBJ whole genome shotgun (WGS) entry which is preliminary data.</text>
</comment>
<dbReference type="AlphaFoldDB" id="A0A7Y9IAJ0"/>
<evidence type="ECO:0000259" key="4">
    <source>
        <dbReference type="PROSITE" id="PS51118"/>
    </source>
</evidence>
<dbReference type="Proteomes" id="UP000569914">
    <property type="component" value="Unassembled WGS sequence"/>
</dbReference>
<evidence type="ECO:0000256" key="2">
    <source>
        <dbReference type="ARBA" id="ARBA00023125"/>
    </source>
</evidence>
<accession>A0A7Y9IAJ0</accession>
<keyword evidence="3" id="KW-0804">Transcription</keyword>
<evidence type="ECO:0000313" key="6">
    <source>
        <dbReference type="Proteomes" id="UP000569914"/>
    </source>
</evidence>
<keyword evidence="6" id="KW-1185">Reference proteome</keyword>
<keyword evidence="2 5" id="KW-0238">DNA-binding</keyword>
<dbReference type="PROSITE" id="PS51118">
    <property type="entry name" value="HTH_HXLR"/>
    <property type="match status" value="1"/>
</dbReference>
<dbReference type="PANTHER" id="PTHR33204">
    <property type="entry name" value="TRANSCRIPTIONAL REGULATOR, MARR FAMILY"/>
    <property type="match status" value="1"/>
</dbReference>
<dbReference type="InterPro" id="IPR036388">
    <property type="entry name" value="WH-like_DNA-bd_sf"/>
</dbReference>
<dbReference type="GO" id="GO:0003677">
    <property type="term" value="F:DNA binding"/>
    <property type="evidence" value="ECO:0007669"/>
    <property type="project" value="UniProtKB-KW"/>
</dbReference>
<dbReference type="RefSeq" id="WP_218871539.1">
    <property type="nucleotide sequence ID" value="NZ_JACCBU010000001.1"/>
</dbReference>
<feature type="domain" description="HTH hxlR-type" evidence="4">
    <location>
        <begin position="13"/>
        <end position="111"/>
    </location>
</feature>
<sequence>MPPRIATTAPDECMVEAATEVLGGKWKLVILRHLQNGTRRFGELHRAIPGVTARMLTRQLRELEADGLVERKVYAEVPPKVEYSVSPIGASLKEITDRLEAWGHWYREQVRD</sequence>
<dbReference type="Gene3D" id="1.10.10.10">
    <property type="entry name" value="Winged helix-like DNA-binding domain superfamily/Winged helix DNA-binding domain"/>
    <property type="match status" value="1"/>
</dbReference>
<gene>
    <name evidence="5" type="ORF">BKA15_004675</name>
</gene>
<protein>
    <submittedName>
        <fullName evidence="5">DNA-binding HxlR family transcriptional regulator</fullName>
    </submittedName>
</protein>
<dbReference type="Pfam" id="PF01638">
    <property type="entry name" value="HxlR"/>
    <property type="match status" value="1"/>
</dbReference>
<dbReference type="EMBL" id="JACCBU010000001">
    <property type="protein sequence ID" value="NYE73346.1"/>
    <property type="molecule type" value="Genomic_DNA"/>
</dbReference>